<sequence length="86" mass="9722">MRLLPIERGRGLHFTCTWTTSNPSPCCPATLARPRIWGITSWTETARQLCVCVSLSLALTVLKCYIGDGIPCEQFLFLGYRLTKMR</sequence>
<dbReference type="AlphaFoldDB" id="A0A1G4AYM6"/>
<gene>
    <name evidence="1" type="ORF">CORC01_10599</name>
</gene>
<name>A0A1G4AYM6_9PEZI</name>
<organism evidence="1 2">
    <name type="scientific">Colletotrichum orchidophilum</name>
    <dbReference type="NCBI Taxonomy" id="1209926"/>
    <lineage>
        <taxon>Eukaryota</taxon>
        <taxon>Fungi</taxon>
        <taxon>Dikarya</taxon>
        <taxon>Ascomycota</taxon>
        <taxon>Pezizomycotina</taxon>
        <taxon>Sordariomycetes</taxon>
        <taxon>Hypocreomycetidae</taxon>
        <taxon>Glomerellales</taxon>
        <taxon>Glomerellaceae</taxon>
        <taxon>Colletotrichum</taxon>
    </lineage>
</organism>
<evidence type="ECO:0000313" key="2">
    <source>
        <dbReference type="Proteomes" id="UP000176998"/>
    </source>
</evidence>
<dbReference type="GeneID" id="34563736"/>
<evidence type="ECO:0000313" key="1">
    <source>
        <dbReference type="EMBL" id="OHE94142.1"/>
    </source>
</evidence>
<protein>
    <submittedName>
        <fullName evidence="1">Uncharacterized protein</fullName>
    </submittedName>
</protein>
<comment type="caution">
    <text evidence="1">The sequence shown here is derived from an EMBL/GenBank/DDBJ whole genome shotgun (WGS) entry which is preliminary data.</text>
</comment>
<reference evidence="1 2" key="1">
    <citation type="submission" date="2016-09" db="EMBL/GenBank/DDBJ databases">
        <authorList>
            <person name="Capua I."/>
            <person name="De Benedictis P."/>
            <person name="Joannis T."/>
            <person name="Lombin L.H."/>
            <person name="Cattoli G."/>
        </authorList>
    </citation>
    <scope>NUCLEOTIDE SEQUENCE [LARGE SCALE GENOMIC DNA]</scope>
    <source>
        <strain evidence="1 2">IMI 309357</strain>
    </source>
</reference>
<keyword evidence="2" id="KW-1185">Reference proteome</keyword>
<dbReference type="EMBL" id="MJBS01000106">
    <property type="protein sequence ID" value="OHE94142.1"/>
    <property type="molecule type" value="Genomic_DNA"/>
</dbReference>
<accession>A0A1G4AYM6</accession>
<dbReference type="RefSeq" id="XP_022471305.1">
    <property type="nucleotide sequence ID" value="XM_022622226.1"/>
</dbReference>
<proteinExistence type="predicted"/>
<dbReference type="Proteomes" id="UP000176998">
    <property type="component" value="Unassembled WGS sequence"/>
</dbReference>